<proteinExistence type="predicted"/>
<dbReference type="Proteomes" id="UP000321248">
    <property type="component" value="Unassembled WGS sequence"/>
</dbReference>
<accession>A0A5C8KJV2</accession>
<evidence type="ECO:0000313" key="3">
    <source>
        <dbReference type="Proteomes" id="UP000321248"/>
    </source>
</evidence>
<keyword evidence="3" id="KW-1185">Reference proteome</keyword>
<evidence type="ECO:0000313" key="2">
    <source>
        <dbReference type="EMBL" id="TXK61038.1"/>
    </source>
</evidence>
<dbReference type="Pfam" id="PF13503">
    <property type="entry name" value="DUF4123"/>
    <property type="match status" value="1"/>
</dbReference>
<feature type="domain" description="DUF4123" evidence="1">
    <location>
        <begin position="46"/>
        <end position="137"/>
    </location>
</feature>
<evidence type="ECO:0000259" key="1">
    <source>
        <dbReference type="Pfam" id="PF13503"/>
    </source>
</evidence>
<reference evidence="2 3" key="1">
    <citation type="submission" date="2019-08" db="EMBL/GenBank/DDBJ databases">
        <authorList>
            <person name="Karlyshev A.V."/>
        </authorList>
    </citation>
    <scope>NUCLEOTIDE SEQUENCE [LARGE SCALE GENOMIC DNA]</scope>
    <source>
        <strain evidence="2 3">Alg18-2.2</strain>
    </source>
</reference>
<dbReference type="OrthoDB" id="8584274at2"/>
<gene>
    <name evidence="2" type="ORF">FU658_10725</name>
</gene>
<protein>
    <submittedName>
        <fullName evidence="2">DUF4123 domain-containing protein</fullName>
    </submittedName>
</protein>
<comment type="caution">
    <text evidence="2">The sequence shown here is derived from an EMBL/GenBank/DDBJ whole genome shotgun (WGS) entry which is preliminary data.</text>
</comment>
<dbReference type="RefSeq" id="WP_147892081.1">
    <property type="nucleotide sequence ID" value="NZ_VRTS01000007.1"/>
</dbReference>
<dbReference type="InterPro" id="IPR025391">
    <property type="entry name" value="DUF4123"/>
</dbReference>
<dbReference type="EMBL" id="VRTS01000007">
    <property type="protein sequence ID" value="TXK61038.1"/>
    <property type="molecule type" value="Genomic_DNA"/>
</dbReference>
<organism evidence="2 3">
    <name type="scientific">Alkalisalibacterium limincola</name>
    <dbReference type="NCBI Taxonomy" id="2699169"/>
    <lineage>
        <taxon>Bacteria</taxon>
        <taxon>Pseudomonadati</taxon>
        <taxon>Pseudomonadota</taxon>
        <taxon>Gammaproteobacteria</taxon>
        <taxon>Lysobacterales</taxon>
        <taxon>Lysobacteraceae</taxon>
        <taxon>Alkalisalibacterium</taxon>
    </lineage>
</organism>
<sequence>MSAPFDHRVLDRHRFALIDPIAHPVLDRPVGVVGVAIVPRGQRRLAHLFPELVDLATLGADARDACLESVLGHVPGEGSFPLLGVLLESDSEPEVVAGHLSRHITAHADDAEIYLRPQDPRVLVHLVEIFSPSQVNQFLGPVRRATAVFGRECISFDQSDNPPAVSRSKLRLDAEQGALLDGLGIINRVLQREASEGLSTRIDRGRVARQALLRARNIHGLEATQDLQRFVEHAFLIHPEFDAHPAMAKRITLARCDTDIDIDFPYLAATSDLDAAARTSIRDELLQGSRSV</sequence>
<dbReference type="AlphaFoldDB" id="A0A5C8KJV2"/>
<name>A0A5C8KJV2_9GAMM</name>